<evidence type="ECO:0000313" key="1">
    <source>
        <dbReference type="EMBL" id="KKK60792.1"/>
    </source>
</evidence>
<name>A0A0F8WVD9_9ZZZZ</name>
<gene>
    <name evidence="1" type="ORF">LCGC14_3020810</name>
</gene>
<accession>A0A0F8WVD9</accession>
<sequence length="107" mass="12593">MEKNKIIKKLSEEHNKLLNQLEEFESPMMMEVMIYSMNRIKAIDFVINLLKINNVNLDNERDKLLTLFKESPLQGLPIDMIQGIHRLQVLFYINKLLASEDKDDTSN</sequence>
<dbReference type="AlphaFoldDB" id="A0A0F8WVD9"/>
<organism evidence="1">
    <name type="scientific">marine sediment metagenome</name>
    <dbReference type="NCBI Taxonomy" id="412755"/>
    <lineage>
        <taxon>unclassified sequences</taxon>
        <taxon>metagenomes</taxon>
        <taxon>ecological metagenomes</taxon>
    </lineage>
</organism>
<protein>
    <submittedName>
        <fullName evidence="1">Uncharacterized protein</fullName>
    </submittedName>
</protein>
<proteinExistence type="predicted"/>
<comment type="caution">
    <text evidence="1">The sequence shown here is derived from an EMBL/GenBank/DDBJ whole genome shotgun (WGS) entry which is preliminary data.</text>
</comment>
<reference evidence="1" key="1">
    <citation type="journal article" date="2015" name="Nature">
        <title>Complex archaea that bridge the gap between prokaryotes and eukaryotes.</title>
        <authorList>
            <person name="Spang A."/>
            <person name="Saw J.H."/>
            <person name="Jorgensen S.L."/>
            <person name="Zaremba-Niedzwiedzka K."/>
            <person name="Martijn J."/>
            <person name="Lind A.E."/>
            <person name="van Eijk R."/>
            <person name="Schleper C."/>
            <person name="Guy L."/>
            <person name="Ettema T.J."/>
        </authorList>
    </citation>
    <scope>NUCLEOTIDE SEQUENCE</scope>
</reference>
<dbReference type="EMBL" id="LAZR01062792">
    <property type="protein sequence ID" value="KKK60792.1"/>
    <property type="molecule type" value="Genomic_DNA"/>
</dbReference>